<dbReference type="Pfam" id="PF24906">
    <property type="entry name" value="Zf_WRKY19"/>
    <property type="match status" value="2"/>
</dbReference>
<dbReference type="PANTHER" id="PTHR31827:SF1">
    <property type="entry name" value="EMB|CAB89363.1"/>
    <property type="match status" value="1"/>
</dbReference>
<gene>
    <name evidence="4" type="primary">Aste57867_444</name>
    <name evidence="3" type="ORF">As57867_000443</name>
    <name evidence="4" type="ORF">ASTE57867_444</name>
</gene>
<sequence length="219" mass="23336">MASRAEETSTDLTRHGEDANGAQRQTLVEALLSLDPVDAETKENFSHYEAGFRSVASATTVPPRNPLMRRPGPPSNNKHPQRCPSTLRKLCDFPGCAKAARIQGMCTEHGGRRYCDEPTCPRVAQFGGKCTTHGGVKPCAFPGCTKAVQSRDMCKGHGGGTRCKVPGCTKCSISKGLCRGHGGGKRCATPGCTKWAQREGHCVRHHNAAAAGHVVSELV</sequence>
<evidence type="ECO:0000313" key="5">
    <source>
        <dbReference type="Proteomes" id="UP000332933"/>
    </source>
</evidence>
<accession>A0A485K7T8</accession>
<dbReference type="Proteomes" id="UP000332933">
    <property type="component" value="Unassembled WGS sequence"/>
</dbReference>
<evidence type="ECO:0000256" key="1">
    <source>
        <dbReference type="SAM" id="MobiDB-lite"/>
    </source>
</evidence>
<dbReference type="EMBL" id="CAADRA010000022">
    <property type="protein sequence ID" value="VFT77669.1"/>
    <property type="molecule type" value="Genomic_DNA"/>
</dbReference>
<dbReference type="OrthoDB" id="78581at2759"/>
<feature type="compositionally biased region" description="Basic and acidic residues" evidence="1">
    <location>
        <begin position="1"/>
        <end position="18"/>
    </location>
</feature>
<feature type="region of interest" description="Disordered" evidence="1">
    <location>
        <begin position="1"/>
        <end position="23"/>
    </location>
</feature>
<dbReference type="EMBL" id="VJMH01000022">
    <property type="protein sequence ID" value="KAF0720257.1"/>
    <property type="molecule type" value="Genomic_DNA"/>
</dbReference>
<name>A0A485K7T8_9STRA</name>
<dbReference type="InterPro" id="IPR056866">
    <property type="entry name" value="Znf_WRKY19"/>
</dbReference>
<feature type="domain" description="WRKY19-like zinc finger" evidence="2">
    <location>
        <begin position="137"/>
        <end position="159"/>
    </location>
</feature>
<feature type="region of interest" description="Disordered" evidence="1">
    <location>
        <begin position="56"/>
        <end position="81"/>
    </location>
</feature>
<evidence type="ECO:0000313" key="3">
    <source>
        <dbReference type="EMBL" id="KAF0720257.1"/>
    </source>
</evidence>
<protein>
    <submittedName>
        <fullName evidence="4">Aste57867_444 protein</fullName>
    </submittedName>
</protein>
<evidence type="ECO:0000259" key="2">
    <source>
        <dbReference type="Pfam" id="PF24906"/>
    </source>
</evidence>
<feature type="domain" description="WRKY19-like zinc finger" evidence="2">
    <location>
        <begin position="160"/>
        <end position="183"/>
    </location>
</feature>
<dbReference type="AlphaFoldDB" id="A0A485K7T8"/>
<reference evidence="4 5" key="1">
    <citation type="submission" date="2019-03" db="EMBL/GenBank/DDBJ databases">
        <authorList>
            <person name="Gaulin E."/>
            <person name="Dumas B."/>
        </authorList>
    </citation>
    <scope>NUCLEOTIDE SEQUENCE [LARGE SCALE GENOMIC DNA]</scope>
    <source>
        <strain evidence="4">CBS 568.67</strain>
    </source>
</reference>
<organism evidence="4 5">
    <name type="scientific">Aphanomyces stellatus</name>
    <dbReference type="NCBI Taxonomy" id="120398"/>
    <lineage>
        <taxon>Eukaryota</taxon>
        <taxon>Sar</taxon>
        <taxon>Stramenopiles</taxon>
        <taxon>Oomycota</taxon>
        <taxon>Saprolegniomycetes</taxon>
        <taxon>Saprolegniales</taxon>
        <taxon>Verrucalvaceae</taxon>
        <taxon>Aphanomyces</taxon>
    </lineage>
</organism>
<proteinExistence type="predicted"/>
<reference evidence="3" key="2">
    <citation type="submission" date="2019-06" db="EMBL/GenBank/DDBJ databases">
        <title>Genomics analysis of Aphanomyces spp. identifies a new class of oomycete effector associated with host adaptation.</title>
        <authorList>
            <person name="Gaulin E."/>
        </authorList>
    </citation>
    <scope>NUCLEOTIDE SEQUENCE</scope>
    <source>
        <strain evidence="3">CBS 578.67</strain>
    </source>
</reference>
<keyword evidence="5" id="KW-1185">Reference proteome</keyword>
<dbReference type="PANTHER" id="PTHR31827">
    <property type="entry name" value="EMB|CAB89363.1"/>
    <property type="match status" value="1"/>
</dbReference>
<evidence type="ECO:0000313" key="4">
    <source>
        <dbReference type="EMBL" id="VFT77669.1"/>
    </source>
</evidence>